<organism evidence="2 3">
    <name type="scientific">Aquatica leii</name>
    <dbReference type="NCBI Taxonomy" id="1421715"/>
    <lineage>
        <taxon>Eukaryota</taxon>
        <taxon>Metazoa</taxon>
        <taxon>Ecdysozoa</taxon>
        <taxon>Arthropoda</taxon>
        <taxon>Hexapoda</taxon>
        <taxon>Insecta</taxon>
        <taxon>Pterygota</taxon>
        <taxon>Neoptera</taxon>
        <taxon>Endopterygota</taxon>
        <taxon>Coleoptera</taxon>
        <taxon>Polyphaga</taxon>
        <taxon>Elateriformia</taxon>
        <taxon>Elateroidea</taxon>
        <taxon>Lampyridae</taxon>
        <taxon>Luciolinae</taxon>
        <taxon>Aquatica</taxon>
    </lineage>
</organism>
<proteinExistence type="predicted"/>
<feature type="transmembrane region" description="Helical" evidence="1">
    <location>
        <begin position="128"/>
        <end position="146"/>
    </location>
</feature>
<accession>A0AAN7SPY2</accession>
<gene>
    <name evidence="2" type="ORF">RN001_005722</name>
</gene>
<comment type="caution">
    <text evidence="2">The sequence shown here is derived from an EMBL/GenBank/DDBJ whole genome shotgun (WGS) entry which is preliminary data.</text>
</comment>
<sequence length="151" mass="17302">MVLFGNDINKQMSKMLDLARFELVQKGGIDHKVSYMVCNTEQQNMVVAITHSFMAAKKQATSKLWERLYGSSIDYSCNEFDYYFANDEEEIDESALHIHAIQVSSEFLIVVAQSTTAYMIMMYDVANLLRNIITILNVIFILYLPLFTCTA</sequence>
<evidence type="ECO:0000256" key="1">
    <source>
        <dbReference type="SAM" id="Phobius"/>
    </source>
</evidence>
<reference evidence="3" key="1">
    <citation type="submission" date="2023-01" db="EMBL/GenBank/DDBJ databases">
        <title>Key to firefly adult light organ development and bioluminescence: homeobox transcription factors regulate luciferase expression and transportation to peroxisome.</title>
        <authorList>
            <person name="Fu X."/>
        </authorList>
    </citation>
    <scope>NUCLEOTIDE SEQUENCE [LARGE SCALE GENOMIC DNA]</scope>
</reference>
<evidence type="ECO:0000313" key="3">
    <source>
        <dbReference type="Proteomes" id="UP001353858"/>
    </source>
</evidence>
<keyword evidence="1" id="KW-1133">Transmembrane helix</keyword>
<keyword evidence="3" id="KW-1185">Reference proteome</keyword>
<dbReference type="AlphaFoldDB" id="A0AAN7SPY2"/>
<keyword evidence="1" id="KW-0812">Transmembrane</keyword>
<dbReference type="Proteomes" id="UP001353858">
    <property type="component" value="Unassembled WGS sequence"/>
</dbReference>
<keyword evidence="1" id="KW-0472">Membrane</keyword>
<dbReference type="EMBL" id="JARPUR010000002">
    <property type="protein sequence ID" value="KAK4882403.1"/>
    <property type="molecule type" value="Genomic_DNA"/>
</dbReference>
<name>A0AAN7SPY2_9COLE</name>
<protein>
    <submittedName>
        <fullName evidence="2">Uncharacterized protein</fullName>
    </submittedName>
</protein>
<evidence type="ECO:0000313" key="2">
    <source>
        <dbReference type="EMBL" id="KAK4882403.1"/>
    </source>
</evidence>